<dbReference type="EMBL" id="VSSQ01111663">
    <property type="protein sequence ID" value="MPN48912.1"/>
    <property type="molecule type" value="Genomic_DNA"/>
</dbReference>
<proteinExistence type="predicted"/>
<sequence>MKFPKPFQAVLHDFHTGFQGDLFRLKLMEETHIDTIVRNRSDHFPLHEIIAVTDFLYKINPPLDRTDFGDRNGIYDPIAGV</sequence>
<dbReference type="AlphaFoldDB" id="A0A645IDJ7"/>
<gene>
    <name evidence="1" type="ORF">SDC9_196525</name>
</gene>
<reference evidence="1" key="1">
    <citation type="submission" date="2019-08" db="EMBL/GenBank/DDBJ databases">
        <authorList>
            <person name="Kucharzyk K."/>
            <person name="Murdoch R.W."/>
            <person name="Higgins S."/>
            <person name="Loffler F."/>
        </authorList>
    </citation>
    <scope>NUCLEOTIDE SEQUENCE</scope>
</reference>
<name>A0A645IDJ7_9ZZZZ</name>
<evidence type="ECO:0000313" key="1">
    <source>
        <dbReference type="EMBL" id="MPN48912.1"/>
    </source>
</evidence>
<organism evidence="1">
    <name type="scientific">bioreactor metagenome</name>
    <dbReference type="NCBI Taxonomy" id="1076179"/>
    <lineage>
        <taxon>unclassified sequences</taxon>
        <taxon>metagenomes</taxon>
        <taxon>ecological metagenomes</taxon>
    </lineage>
</organism>
<accession>A0A645IDJ7</accession>
<comment type="caution">
    <text evidence="1">The sequence shown here is derived from an EMBL/GenBank/DDBJ whole genome shotgun (WGS) entry which is preliminary data.</text>
</comment>
<protein>
    <submittedName>
        <fullName evidence="1">Uncharacterized protein</fullName>
    </submittedName>
</protein>